<protein>
    <recommendedName>
        <fullName evidence="4">Arylamine N-acetyltransferase</fullName>
    </recommendedName>
</protein>
<organism evidence="2 3">
    <name type="scientific">Podila minutissima</name>
    <dbReference type="NCBI Taxonomy" id="64525"/>
    <lineage>
        <taxon>Eukaryota</taxon>
        <taxon>Fungi</taxon>
        <taxon>Fungi incertae sedis</taxon>
        <taxon>Mucoromycota</taxon>
        <taxon>Mortierellomycotina</taxon>
        <taxon>Mortierellomycetes</taxon>
        <taxon>Mortierellales</taxon>
        <taxon>Mortierellaceae</taxon>
        <taxon>Podila</taxon>
    </lineage>
</organism>
<reference evidence="2" key="1">
    <citation type="journal article" date="2020" name="Fungal Divers.">
        <title>Resolving the Mortierellaceae phylogeny through synthesis of multi-gene phylogenetics and phylogenomics.</title>
        <authorList>
            <person name="Vandepol N."/>
            <person name="Liber J."/>
            <person name="Desiro A."/>
            <person name="Na H."/>
            <person name="Kennedy M."/>
            <person name="Barry K."/>
            <person name="Grigoriev I.V."/>
            <person name="Miller A.N."/>
            <person name="O'Donnell K."/>
            <person name="Stajich J.E."/>
            <person name="Bonito G."/>
        </authorList>
    </citation>
    <scope>NUCLEOTIDE SEQUENCE</scope>
    <source>
        <strain evidence="2">NVP1</strain>
    </source>
</reference>
<evidence type="ECO:0008006" key="4">
    <source>
        <dbReference type="Google" id="ProtNLM"/>
    </source>
</evidence>
<dbReference type="SUPFAM" id="SSF54001">
    <property type="entry name" value="Cysteine proteinases"/>
    <property type="match status" value="1"/>
</dbReference>
<gene>
    <name evidence="2" type="ORF">BG006_007143</name>
</gene>
<accession>A0A9P5VKX9</accession>
<dbReference type="GO" id="GO:0016407">
    <property type="term" value="F:acetyltransferase activity"/>
    <property type="evidence" value="ECO:0007669"/>
    <property type="project" value="InterPro"/>
</dbReference>
<dbReference type="InterPro" id="IPR053710">
    <property type="entry name" value="Arylamine_NAT_domain_sf"/>
</dbReference>
<dbReference type="PANTHER" id="PTHR11786">
    <property type="entry name" value="N-HYDROXYARYLAMINE O-ACETYLTRANSFERASE"/>
    <property type="match status" value="1"/>
</dbReference>
<evidence type="ECO:0000313" key="3">
    <source>
        <dbReference type="Proteomes" id="UP000696485"/>
    </source>
</evidence>
<evidence type="ECO:0000256" key="1">
    <source>
        <dbReference type="ARBA" id="ARBA00006547"/>
    </source>
</evidence>
<dbReference type="EMBL" id="JAAAUY010000444">
    <property type="protein sequence ID" value="KAF9329827.1"/>
    <property type="molecule type" value="Genomic_DNA"/>
</dbReference>
<evidence type="ECO:0000313" key="2">
    <source>
        <dbReference type="EMBL" id="KAF9329827.1"/>
    </source>
</evidence>
<dbReference type="PANTHER" id="PTHR11786:SF0">
    <property type="entry name" value="ARYLAMINE N-ACETYLTRANSFERASE 4-RELATED"/>
    <property type="match status" value="1"/>
</dbReference>
<dbReference type="InterPro" id="IPR038765">
    <property type="entry name" value="Papain-like_cys_pep_sf"/>
</dbReference>
<proteinExistence type="inferred from homology"/>
<dbReference type="AlphaFoldDB" id="A0A9P5VKX9"/>
<sequence length="360" mass="40220">MLTDPQLLYYLEKIGYFPKGHTNRKKNIAITEIRKSPSTQVMNLLPRLQLTTIPYESISLHWRPVLQSADESPRGAPVLLSPPMGITPADVYSKLVAQSRGGYCFEMNCLLGYAFQSLGFLVDRVTAKMVCDIKAIAKRAASLVGEGANGFTSEELVQMEAMPADVPGWETHQMLLVALPSDPTHQYLVDIGLAKYSIRAPVLLTKLSSEVHLTRSPGVMGTQLRVWHDPAKPEANRWNVSIQWLGCPVYFPLYTFQAQAADPAQIEMIHYYMSLSPRSCDPPEMFATMYVDGLGQVSLQGMELTIVDIDRWGSRQVERTVLESEEEQEACFKKYFGIEGYKLGAIHASEGIIIFSDHCP</sequence>
<name>A0A9P5VKX9_9FUNG</name>
<dbReference type="Proteomes" id="UP000696485">
    <property type="component" value="Unassembled WGS sequence"/>
</dbReference>
<keyword evidence="3" id="KW-1185">Reference proteome</keyword>
<dbReference type="Gene3D" id="3.30.2140.20">
    <property type="match status" value="1"/>
</dbReference>
<dbReference type="InterPro" id="IPR001447">
    <property type="entry name" value="Arylamine_N-AcTrfase"/>
</dbReference>
<comment type="similarity">
    <text evidence="1">Belongs to the arylamine N-acetyltransferase family.</text>
</comment>
<comment type="caution">
    <text evidence="2">The sequence shown here is derived from an EMBL/GenBank/DDBJ whole genome shotgun (WGS) entry which is preliminary data.</text>
</comment>
<dbReference type="Pfam" id="PF00797">
    <property type="entry name" value="Acetyltransf_2"/>
    <property type="match status" value="2"/>
</dbReference>